<evidence type="ECO:0000256" key="3">
    <source>
        <dbReference type="ARBA" id="ARBA00022827"/>
    </source>
</evidence>
<keyword evidence="4" id="KW-0521">NADP</keyword>
<dbReference type="GO" id="GO:0050660">
    <property type="term" value="F:flavin adenine dinucleotide binding"/>
    <property type="evidence" value="ECO:0007669"/>
    <property type="project" value="InterPro"/>
</dbReference>
<dbReference type="InterPro" id="IPR020946">
    <property type="entry name" value="Flavin_mOase-like"/>
</dbReference>
<dbReference type="OrthoDB" id="66881at2759"/>
<protein>
    <recommendedName>
        <fullName evidence="8">Dimethylaniline monooxygenase</fullName>
    </recommendedName>
</protein>
<accession>A0A0D2HXB8</accession>
<dbReference type="GO" id="GO:0004499">
    <property type="term" value="F:N,N-dimethylaniline monooxygenase activity"/>
    <property type="evidence" value="ECO:0007669"/>
    <property type="project" value="InterPro"/>
</dbReference>
<evidence type="ECO:0008006" key="8">
    <source>
        <dbReference type="Google" id="ProtNLM"/>
    </source>
</evidence>
<dbReference type="PANTHER" id="PTHR23023">
    <property type="entry name" value="DIMETHYLANILINE MONOOXYGENASE"/>
    <property type="match status" value="1"/>
</dbReference>
<dbReference type="Pfam" id="PF00743">
    <property type="entry name" value="FMO-like"/>
    <property type="match status" value="1"/>
</dbReference>
<dbReference type="Proteomes" id="UP000053789">
    <property type="component" value="Unassembled WGS sequence"/>
</dbReference>
<evidence type="ECO:0000313" key="6">
    <source>
        <dbReference type="EMBL" id="KIW95570.1"/>
    </source>
</evidence>
<sequence length="540" mass="61780">MTVTVAVVGMGPLGLMALKNLKEDGFEVSGFEKRSWVGGLWKQSYDSTLSVTERTVFNSSRFRSAISDYPFSDAIDDFPTARQIWQYMESYCDNFGLRPHIRLNAEVKTFSRVHGKWAVEYVQDGSMSTGFFDKLIISPGTFVIPRSPKLKDITKFEGDVLHALNFPNPSRFQGQNVLLVGFRATAQDLVVELAPYARKVYIAHRNGLLLISRYGPDGKTYDQAQSVSFMFIQVFMEKWFPNLWGWLLDRIFARMSKKSFPQQREEWGLTPAPSVATTPPLIADAIYPHLKNGFAEPVWGVQEIIGPNTVKLIDGRVLDDINTIIYTTGYESAVTCAPKEYNPYPVADEPPLLFRNIFPLHPNLDVRNSLAFLGQGAFPFPGFVQFELVVMAISQIWQGRSHLPPLSQMRQWHRSHLAWRQRLAKRYNSTAHYFAVFLSAPDHLRWLDRTAGTGIFAHFFSPFSWRAWRFWWTDPAFYRLCKNGLFSPAIWRLFDMGHGRKPWAGAKAQIIEDNQVAEARRQERLRAVENEKLEGMQGGT</sequence>
<evidence type="ECO:0000256" key="4">
    <source>
        <dbReference type="ARBA" id="ARBA00022857"/>
    </source>
</evidence>
<comment type="similarity">
    <text evidence="1">Belongs to the FMO family.</text>
</comment>
<evidence type="ECO:0000313" key="7">
    <source>
        <dbReference type="Proteomes" id="UP000053789"/>
    </source>
</evidence>
<proteinExistence type="inferred from homology"/>
<evidence type="ECO:0000256" key="5">
    <source>
        <dbReference type="ARBA" id="ARBA00023002"/>
    </source>
</evidence>
<dbReference type="Gene3D" id="3.50.50.60">
    <property type="entry name" value="FAD/NAD(P)-binding domain"/>
    <property type="match status" value="1"/>
</dbReference>
<dbReference type="GeneID" id="27697083"/>
<evidence type="ECO:0000256" key="1">
    <source>
        <dbReference type="ARBA" id="ARBA00009183"/>
    </source>
</evidence>
<dbReference type="RefSeq" id="XP_016622239.1">
    <property type="nucleotide sequence ID" value="XM_016761901.1"/>
</dbReference>
<dbReference type="InterPro" id="IPR036188">
    <property type="entry name" value="FAD/NAD-bd_sf"/>
</dbReference>
<dbReference type="GO" id="GO:0050661">
    <property type="term" value="F:NADP binding"/>
    <property type="evidence" value="ECO:0007669"/>
    <property type="project" value="InterPro"/>
</dbReference>
<keyword evidence="3" id="KW-0274">FAD</keyword>
<gene>
    <name evidence="6" type="ORF">Z519_04155</name>
</gene>
<keyword evidence="5" id="KW-0560">Oxidoreductase</keyword>
<keyword evidence="2" id="KW-0285">Flavoprotein</keyword>
<dbReference type="EMBL" id="KN846984">
    <property type="protein sequence ID" value="KIW95570.1"/>
    <property type="molecule type" value="Genomic_DNA"/>
</dbReference>
<dbReference type="AlphaFoldDB" id="A0A0D2HXB8"/>
<evidence type="ECO:0000256" key="2">
    <source>
        <dbReference type="ARBA" id="ARBA00022630"/>
    </source>
</evidence>
<dbReference type="VEuPathDB" id="FungiDB:Z519_04155"/>
<keyword evidence="7" id="KW-1185">Reference proteome</keyword>
<dbReference type="SUPFAM" id="SSF51905">
    <property type="entry name" value="FAD/NAD(P)-binding domain"/>
    <property type="match status" value="1"/>
</dbReference>
<dbReference type="HOGENOM" id="CLU_006909_8_1_1"/>
<name>A0A0D2HXB8_CLAB1</name>
<organism evidence="6 7">
    <name type="scientific">Cladophialophora bantiana (strain ATCC 10958 / CBS 173.52 / CDC B-1940 / NIH 8579)</name>
    <name type="common">Xylohypha bantiana</name>
    <dbReference type="NCBI Taxonomy" id="1442370"/>
    <lineage>
        <taxon>Eukaryota</taxon>
        <taxon>Fungi</taxon>
        <taxon>Dikarya</taxon>
        <taxon>Ascomycota</taxon>
        <taxon>Pezizomycotina</taxon>
        <taxon>Eurotiomycetes</taxon>
        <taxon>Chaetothyriomycetidae</taxon>
        <taxon>Chaetothyriales</taxon>
        <taxon>Herpotrichiellaceae</taxon>
        <taxon>Cladophialophora</taxon>
    </lineage>
</organism>
<dbReference type="PRINTS" id="PR00370">
    <property type="entry name" value="FMOXYGENASE"/>
</dbReference>
<dbReference type="InterPro" id="IPR000960">
    <property type="entry name" value="Flavin_mOase"/>
</dbReference>
<dbReference type="InterPro" id="IPR050346">
    <property type="entry name" value="FMO-like"/>
</dbReference>
<reference evidence="6" key="1">
    <citation type="submission" date="2015-01" db="EMBL/GenBank/DDBJ databases">
        <title>The Genome Sequence of Cladophialophora bantiana CBS 173.52.</title>
        <authorList>
            <consortium name="The Broad Institute Genomics Platform"/>
            <person name="Cuomo C."/>
            <person name="de Hoog S."/>
            <person name="Gorbushina A."/>
            <person name="Stielow B."/>
            <person name="Teixiera M."/>
            <person name="Abouelleil A."/>
            <person name="Chapman S.B."/>
            <person name="Priest M."/>
            <person name="Young S.K."/>
            <person name="Wortman J."/>
            <person name="Nusbaum C."/>
            <person name="Birren B."/>
        </authorList>
    </citation>
    <scope>NUCLEOTIDE SEQUENCE [LARGE SCALE GENOMIC DNA]</scope>
    <source>
        <strain evidence="6">CBS 173.52</strain>
    </source>
</reference>